<reference evidence="1 2" key="1">
    <citation type="submission" date="2019-08" db="EMBL/GenBank/DDBJ databases">
        <title>Genomes of Antarctic Bizionia species.</title>
        <authorList>
            <person name="Bowman J.P."/>
        </authorList>
    </citation>
    <scope>NUCLEOTIDE SEQUENCE [LARGE SCALE GENOMIC DNA]</scope>
    <source>
        <strain evidence="1 2">IC164</strain>
    </source>
</reference>
<sequence>MSNLHRKKYFVPQLYCNLFGHRYQVSKQITAYVNEYKCYHCKKELTTNSKGGLTELTSKFREINSVLENIHYRRQLKLNQAPVDK</sequence>
<keyword evidence="2" id="KW-1185">Reference proteome</keyword>
<dbReference type="RefSeq" id="WP_148381208.1">
    <property type="nucleotide sequence ID" value="NZ_VSKN01000013.1"/>
</dbReference>
<protein>
    <submittedName>
        <fullName evidence="1">Uncharacterized protein</fullName>
    </submittedName>
</protein>
<gene>
    <name evidence="1" type="ORF">ES677_10485</name>
</gene>
<evidence type="ECO:0000313" key="2">
    <source>
        <dbReference type="Proteomes" id="UP000323621"/>
    </source>
</evidence>
<organism evidence="1 2">
    <name type="scientific">Bizionia gelidisalsuginis</name>
    <dbReference type="NCBI Taxonomy" id="291188"/>
    <lineage>
        <taxon>Bacteria</taxon>
        <taxon>Pseudomonadati</taxon>
        <taxon>Bacteroidota</taxon>
        <taxon>Flavobacteriia</taxon>
        <taxon>Flavobacteriales</taxon>
        <taxon>Flavobacteriaceae</taxon>
        <taxon>Bizionia</taxon>
    </lineage>
</organism>
<proteinExistence type="predicted"/>
<name>A0ABY3M9C5_9FLAO</name>
<accession>A0ABY3M9C5</accession>
<comment type="caution">
    <text evidence="1">The sequence shown here is derived from an EMBL/GenBank/DDBJ whole genome shotgun (WGS) entry which is preliminary data.</text>
</comment>
<dbReference type="EMBL" id="VSKN01000013">
    <property type="protein sequence ID" value="TYC11329.1"/>
    <property type="molecule type" value="Genomic_DNA"/>
</dbReference>
<dbReference type="Proteomes" id="UP000323621">
    <property type="component" value="Unassembled WGS sequence"/>
</dbReference>
<evidence type="ECO:0000313" key="1">
    <source>
        <dbReference type="EMBL" id="TYC11329.1"/>
    </source>
</evidence>